<evidence type="ECO:0000256" key="10">
    <source>
        <dbReference type="PROSITE-ProRule" id="PRU00076"/>
    </source>
</evidence>
<dbReference type="PROSITE" id="PS00280">
    <property type="entry name" value="BPTI_KUNITZ_1"/>
    <property type="match status" value="1"/>
</dbReference>
<keyword evidence="9 10" id="KW-1015">Disulfide bond</keyword>
<gene>
    <name evidence="13" type="ORF">DME_LOCUS4379</name>
</gene>
<dbReference type="Pfam" id="PF12947">
    <property type="entry name" value="EGF_3"/>
    <property type="match status" value="1"/>
</dbReference>
<evidence type="ECO:0000259" key="11">
    <source>
        <dbReference type="PROSITE" id="PS50026"/>
    </source>
</evidence>
<dbReference type="PROSITE" id="PS50026">
    <property type="entry name" value="EGF_3"/>
    <property type="match status" value="3"/>
</dbReference>
<feature type="domain" description="BPTI/Kunitz inhibitor" evidence="12">
    <location>
        <begin position="58"/>
        <end position="93"/>
    </location>
</feature>
<dbReference type="InterPro" id="IPR000742">
    <property type="entry name" value="EGF"/>
</dbReference>
<dbReference type="InterPro" id="IPR024731">
    <property type="entry name" value="NELL2-like_EGF"/>
</dbReference>
<dbReference type="AlphaFoldDB" id="A0A158Q2H0"/>
<dbReference type="Gene3D" id="4.10.410.10">
    <property type="entry name" value="Pancreatic trypsin inhibitor Kunitz domain"/>
    <property type="match status" value="5"/>
</dbReference>
<sequence>MESMDPGPCQYYQCLVQFFSAVTSVGYYLMKGINSFFRQKFAAAEGIEKNFIFFHQIKWYWEKNSSECKTFYYGGCLGNRNRFDTKQLCTKQCIYKTHNPFAIPGNLCLLNFDQGHCDDDRRGQWWYYFDAANGRCEKFFYYGCGGNANRFYSLYQCRKICGERLAPQLACERCDLRTSYCKSHSKFNYSCECRDGFKKDLYGECNDIDECRMHTASCDRNAWCVNTIGSFTCECMGGYRGDGHKCTYVGLGKLPHATCTNGVCICKEGYVGDGFECADVNECLTIPRRCDKNAKCRNINGSFICECVPGFAGNGYSCTNRTTACLNSFDRNYKEQCGMQNWREYYFFNHETRRCELFWYDGCEGNSENIFASLDTCENMCEITSVLDISDICWDKFDNNYRNQCKNGDWKYRFYFDHASMTCKSFWYDGCTSKSRNIFEDFSACQWLCKEQALYNSKACLEDFDEHYRDECSGGRWKQYFYFDKSKNKCFPFWFDGCTGTSQNIFPNHGTCKELCMTPKNKAGFKVESKFDQCSQNPCMNGGTCILKDVNLVLEPCDVNPCLNNGICRTTNSNSKFFCECRQKFGGKLCDIG</sequence>
<feature type="domain" description="EGF-like" evidence="11">
    <location>
        <begin position="279"/>
        <end position="319"/>
    </location>
</feature>
<evidence type="ECO:0000256" key="1">
    <source>
        <dbReference type="ARBA" id="ARBA00004613"/>
    </source>
</evidence>
<dbReference type="InterPro" id="IPR036880">
    <property type="entry name" value="Kunitz_BPTI_sf"/>
</dbReference>
<dbReference type="SMART" id="SM00131">
    <property type="entry name" value="KU"/>
    <property type="match status" value="5"/>
</dbReference>
<keyword evidence="7" id="KW-0677">Repeat</keyword>
<dbReference type="GO" id="GO:0004867">
    <property type="term" value="F:serine-type endopeptidase inhibitor activity"/>
    <property type="evidence" value="ECO:0007669"/>
    <property type="project" value="UniProtKB-KW"/>
</dbReference>
<keyword evidence="5" id="KW-0646">Protease inhibitor</keyword>
<keyword evidence="8" id="KW-0722">Serine protease inhibitor</keyword>
<keyword evidence="2" id="KW-0964">Secreted</keyword>
<reference evidence="16" key="1">
    <citation type="submission" date="2016-04" db="UniProtKB">
        <authorList>
            <consortium name="WormBaseParasite"/>
        </authorList>
    </citation>
    <scope>IDENTIFICATION</scope>
</reference>
<dbReference type="PRINTS" id="PR00759">
    <property type="entry name" value="BASICPTASE"/>
</dbReference>
<feature type="domain" description="EGF-like" evidence="11">
    <location>
        <begin position="553"/>
        <end position="591"/>
    </location>
</feature>
<dbReference type="PANTHER" id="PTHR10083">
    <property type="entry name" value="KUNITZ-TYPE PROTEASE INHIBITOR-RELATED"/>
    <property type="match status" value="1"/>
</dbReference>
<evidence type="ECO:0000256" key="9">
    <source>
        <dbReference type="ARBA" id="ARBA00023157"/>
    </source>
</evidence>
<dbReference type="CDD" id="cd00109">
    <property type="entry name" value="Kunitz-type"/>
    <property type="match status" value="2"/>
</dbReference>
<keyword evidence="6" id="KW-0732">Signal</keyword>
<dbReference type="Pfam" id="PF12661">
    <property type="entry name" value="hEGF"/>
    <property type="match status" value="1"/>
</dbReference>
<dbReference type="InterPro" id="IPR001881">
    <property type="entry name" value="EGF-like_Ca-bd_dom"/>
</dbReference>
<dbReference type="WBParaSite" id="DME_0000001901-mRNA-1">
    <property type="protein sequence ID" value="DME_0000001901-mRNA-1"/>
    <property type="gene ID" value="DME_0000001901"/>
</dbReference>
<dbReference type="SMART" id="SM00181">
    <property type="entry name" value="EGF"/>
    <property type="match status" value="4"/>
</dbReference>
<dbReference type="InterPro" id="IPR049883">
    <property type="entry name" value="NOTCH1_EGF-like"/>
</dbReference>
<dbReference type="InterPro" id="IPR013032">
    <property type="entry name" value="EGF-like_CS"/>
</dbReference>
<dbReference type="FunFam" id="2.10.25.10:FF:000038">
    <property type="entry name" value="Fibrillin 2"/>
    <property type="match status" value="1"/>
</dbReference>
<reference evidence="13 15" key="2">
    <citation type="submission" date="2018-11" db="EMBL/GenBank/DDBJ databases">
        <authorList>
            <consortium name="Pathogen Informatics"/>
        </authorList>
    </citation>
    <scope>NUCLEOTIDE SEQUENCE [LARGE SCALE GENOMIC DNA]</scope>
</reference>
<comment type="caution">
    <text evidence="10">Lacks conserved residue(s) required for the propagation of feature annotation.</text>
</comment>
<dbReference type="Proteomes" id="UP000038040">
    <property type="component" value="Unplaced"/>
</dbReference>
<evidence type="ECO:0000256" key="4">
    <source>
        <dbReference type="ARBA" id="ARBA00022656"/>
    </source>
</evidence>
<evidence type="ECO:0000313" key="13">
    <source>
        <dbReference type="EMBL" id="VDN54406.1"/>
    </source>
</evidence>
<dbReference type="FunFam" id="2.10.25.10:FF:000653">
    <property type="entry name" value="Putative Fibrillin-1"/>
    <property type="match status" value="1"/>
</dbReference>
<feature type="disulfide bond" evidence="10">
    <location>
        <begin position="562"/>
        <end position="579"/>
    </location>
</feature>
<dbReference type="PROSITE" id="PS01186">
    <property type="entry name" value="EGF_2"/>
    <property type="match status" value="2"/>
</dbReference>
<feature type="domain" description="BPTI/Kunitz inhibitor" evidence="12">
    <location>
        <begin position="393"/>
        <end position="449"/>
    </location>
</feature>
<dbReference type="EMBL" id="UYYG01001150">
    <property type="protein sequence ID" value="VDN54406.1"/>
    <property type="molecule type" value="Genomic_DNA"/>
</dbReference>
<dbReference type="InterPro" id="IPR050098">
    <property type="entry name" value="TFPI/VKTCI-like"/>
</dbReference>
<proteinExistence type="predicted"/>
<evidence type="ECO:0000256" key="6">
    <source>
        <dbReference type="ARBA" id="ARBA00022729"/>
    </source>
</evidence>
<evidence type="ECO:0000256" key="8">
    <source>
        <dbReference type="ARBA" id="ARBA00022900"/>
    </source>
</evidence>
<dbReference type="InterPro" id="IPR018097">
    <property type="entry name" value="EGF_Ca-bd_CS"/>
</dbReference>
<evidence type="ECO:0000313" key="15">
    <source>
        <dbReference type="Proteomes" id="UP000274756"/>
    </source>
</evidence>
<name>A0A158Q2H0_DRAME</name>
<dbReference type="PANTHER" id="PTHR10083:SF217">
    <property type="entry name" value="BOOPHILIN-H2"/>
    <property type="match status" value="1"/>
</dbReference>
<dbReference type="Pfam" id="PF00014">
    <property type="entry name" value="Kunitz_BPTI"/>
    <property type="match status" value="5"/>
</dbReference>
<dbReference type="Proteomes" id="UP000274756">
    <property type="component" value="Unassembled WGS sequence"/>
</dbReference>
<dbReference type="GO" id="GO:0005615">
    <property type="term" value="C:extracellular space"/>
    <property type="evidence" value="ECO:0007669"/>
    <property type="project" value="TreeGrafter"/>
</dbReference>
<evidence type="ECO:0000256" key="3">
    <source>
        <dbReference type="ARBA" id="ARBA00022536"/>
    </source>
</evidence>
<feature type="domain" description="BPTI/Kunitz inhibitor" evidence="12">
    <location>
        <begin position="108"/>
        <end position="161"/>
    </location>
</feature>
<organism evidence="14 16">
    <name type="scientific">Dracunculus medinensis</name>
    <name type="common">Guinea worm</name>
    <dbReference type="NCBI Taxonomy" id="318479"/>
    <lineage>
        <taxon>Eukaryota</taxon>
        <taxon>Metazoa</taxon>
        <taxon>Ecdysozoa</taxon>
        <taxon>Nematoda</taxon>
        <taxon>Chromadorea</taxon>
        <taxon>Rhabditida</taxon>
        <taxon>Spirurina</taxon>
        <taxon>Dracunculoidea</taxon>
        <taxon>Dracunculidae</taxon>
        <taxon>Dracunculus</taxon>
    </lineage>
</organism>
<feature type="domain" description="BPTI/Kunitz inhibitor" evidence="12">
    <location>
        <begin position="325"/>
        <end position="381"/>
    </location>
</feature>
<dbReference type="STRING" id="318479.A0A158Q2H0"/>
<dbReference type="OrthoDB" id="5852179at2759"/>
<protein>
    <submittedName>
        <fullName evidence="16">Kunitz/Bovine pancreatic trypsin inhibitor domain protein</fullName>
    </submittedName>
</protein>
<keyword evidence="4" id="KW-0800">Toxin</keyword>
<dbReference type="SUPFAM" id="SSF57362">
    <property type="entry name" value="BPTI-like"/>
    <property type="match status" value="5"/>
</dbReference>
<evidence type="ECO:0000259" key="12">
    <source>
        <dbReference type="PROSITE" id="PS50279"/>
    </source>
</evidence>
<dbReference type="Gene3D" id="2.10.25.10">
    <property type="entry name" value="Laminin"/>
    <property type="match status" value="4"/>
</dbReference>
<dbReference type="GO" id="GO:0005509">
    <property type="term" value="F:calcium ion binding"/>
    <property type="evidence" value="ECO:0007669"/>
    <property type="project" value="InterPro"/>
</dbReference>
<evidence type="ECO:0000256" key="5">
    <source>
        <dbReference type="ARBA" id="ARBA00022690"/>
    </source>
</evidence>
<dbReference type="SUPFAM" id="SSF57196">
    <property type="entry name" value="EGF/Laminin"/>
    <property type="match status" value="3"/>
</dbReference>
<dbReference type="PROSITE" id="PS01187">
    <property type="entry name" value="EGF_CA"/>
    <property type="match status" value="2"/>
</dbReference>
<accession>A0A158Q2H0</accession>
<dbReference type="PROSITE" id="PS00010">
    <property type="entry name" value="ASX_HYDROXYL"/>
    <property type="match status" value="2"/>
</dbReference>
<keyword evidence="3 10" id="KW-0245">EGF-like domain</keyword>
<dbReference type="InterPro" id="IPR002223">
    <property type="entry name" value="Kunitz_BPTI"/>
</dbReference>
<evidence type="ECO:0000256" key="2">
    <source>
        <dbReference type="ARBA" id="ARBA00022525"/>
    </source>
</evidence>
<dbReference type="Pfam" id="PF07645">
    <property type="entry name" value="EGF_CA"/>
    <property type="match status" value="1"/>
</dbReference>
<evidence type="ECO:0000256" key="7">
    <source>
        <dbReference type="ARBA" id="ARBA00022737"/>
    </source>
</evidence>
<feature type="domain" description="EGF-like" evidence="11">
    <location>
        <begin position="207"/>
        <end position="247"/>
    </location>
</feature>
<evidence type="ECO:0000313" key="16">
    <source>
        <dbReference type="WBParaSite" id="DME_0000001901-mRNA-1"/>
    </source>
</evidence>
<dbReference type="PROSITE" id="PS50279">
    <property type="entry name" value="BPTI_KUNITZ_2"/>
    <property type="match status" value="5"/>
</dbReference>
<dbReference type="PROSITE" id="PS00022">
    <property type="entry name" value="EGF_1"/>
    <property type="match status" value="1"/>
</dbReference>
<keyword evidence="15" id="KW-1185">Reference proteome</keyword>
<feature type="domain" description="BPTI/Kunitz inhibitor" evidence="12">
    <location>
        <begin position="460"/>
        <end position="516"/>
    </location>
</feature>
<evidence type="ECO:0000313" key="14">
    <source>
        <dbReference type="Proteomes" id="UP000038040"/>
    </source>
</evidence>
<dbReference type="CDD" id="cd00054">
    <property type="entry name" value="EGF_CA"/>
    <property type="match status" value="2"/>
</dbReference>
<dbReference type="InterPro" id="IPR000152">
    <property type="entry name" value="EGF-type_Asp/Asn_hydroxyl_site"/>
</dbReference>
<comment type="subcellular location">
    <subcellularLocation>
        <location evidence="1">Secreted</location>
    </subcellularLocation>
</comment>
<dbReference type="InterPro" id="IPR020901">
    <property type="entry name" value="Prtase_inh_Kunz-CS"/>
</dbReference>
<feature type="disulfide bond" evidence="10">
    <location>
        <begin position="581"/>
        <end position="590"/>
    </location>
</feature>
<dbReference type="SMART" id="SM00179">
    <property type="entry name" value="EGF_CA"/>
    <property type="match status" value="3"/>
</dbReference>